<comment type="caution">
    <text evidence="1">The sequence shown here is derived from an EMBL/GenBank/DDBJ whole genome shotgun (WGS) entry which is preliminary data.</text>
</comment>
<name>A0ACB4UM61_9ACTN</name>
<proteinExistence type="predicted"/>
<sequence>MTLKAVNRRKISVIGAGSVGSSLAYACLIRGSADIVCLYDINKDKVEAEVADLAHGTQFTPASVMGGADIKDTVNSDIVFITAGAKQKPGQTRLDLAGVNAGILKSLMPQLLEQSPNALFVLVTNPCDVLTVVAQNISGLPSSRVFSTGTMLDTSRLRWLIRQWANVAQRHVHATIVGEHGDSEFPLWSIAQISGVPIHEWKVDGESVFTDEVLDDLAHEAAFAAYKIIEGKGATNYAIGLTGARLAEALLGANRSILPLSSVIDDVHGVKNVALSMPCIVSREGIEGVVPVPMSDGEITKLHASAERLKDSLSSLDI</sequence>
<dbReference type="Proteomes" id="UP000053711">
    <property type="component" value="Unassembled WGS sequence"/>
</dbReference>
<protein>
    <submittedName>
        <fullName evidence="1">L-lactate dehydrogenase</fullName>
    </submittedName>
</protein>
<gene>
    <name evidence="1" type="ORF">H640_07895</name>
</gene>
<organism evidence="1 2">
    <name type="scientific">Cutibacterium granulosum TM11</name>
    <dbReference type="NCBI Taxonomy" id="1292373"/>
    <lineage>
        <taxon>Bacteria</taxon>
        <taxon>Bacillati</taxon>
        <taxon>Actinomycetota</taxon>
        <taxon>Actinomycetes</taxon>
        <taxon>Propionibacteriales</taxon>
        <taxon>Propionibacteriaceae</taxon>
        <taxon>Cutibacterium</taxon>
    </lineage>
</organism>
<keyword evidence="2" id="KW-1185">Reference proteome</keyword>
<reference evidence="1 2" key="1">
    <citation type="journal article" date="2013" name="BMC Genomics">
        <title>Comparative genomics reveals distinct host-interacting traits of three major human-associated propionibacteria.</title>
        <authorList>
            <person name="Mak T.N."/>
            <person name="Schmid M."/>
            <person name="Brzuszkiewicz E."/>
            <person name="Zeng G."/>
            <person name="Meyer R."/>
            <person name="Sfanos K.S."/>
            <person name="Brinkmann V."/>
            <person name="Meyer T.F."/>
            <person name="Bruggemann H."/>
        </authorList>
    </citation>
    <scope>NUCLEOTIDE SEQUENCE [LARGE SCALE GENOMIC DNA]</scope>
    <source>
        <strain evidence="1 2">TM11</strain>
    </source>
</reference>
<evidence type="ECO:0000313" key="2">
    <source>
        <dbReference type="Proteomes" id="UP000053711"/>
    </source>
</evidence>
<evidence type="ECO:0000313" key="1">
    <source>
        <dbReference type="EMBL" id="ERF63913.1"/>
    </source>
</evidence>
<accession>A0ACB4UM61</accession>
<dbReference type="EMBL" id="AOST01000069">
    <property type="protein sequence ID" value="ERF63913.1"/>
    <property type="molecule type" value="Genomic_DNA"/>
</dbReference>